<evidence type="ECO:0000313" key="2">
    <source>
        <dbReference type="Proteomes" id="UP001172386"/>
    </source>
</evidence>
<proteinExistence type="predicted"/>
<protein>
    <submittedName>
        <fullName evidence="1">Uncharacterized protein</fullName>
    </submittedName>
</protein>
<organism evidence="1 2">
    <name type="scientific">Neophaeococcomyces mojaviensis</name>
    <dbReference type="NCBI Taxonomy" id="3383035"/>
    <lineage>
        <taxon>Eukaryota</taxon>
        <taxon>Fungi</taxon>
        <taxon>Dikarya</taxon>
        <taxon>Ascomycota</taxon>
        <taxon>Pezizomycotina</taxon>
        <taxon>Eurotiomycetes</taxon>
        <taxon>Chaetothyriomycetidae</taxon>
        <taxon>Chaetothyriales</taxon>
        <taxon>Chaetothyriales incertae sedis</taxon>
        <taxon>Neophaeococcomyces</taxon>
    </lineage>
</organism>
<sequence length="284" mass="32385">MAKDDRRKTVGSVFTSGFRTFHTANDEGRRRTFGVSQGKSNNAQRPLSKIGEGKDFREIAPRTNHYDMYRDQIEAYTDNLTKELELGLKKTDEGLFKGLDKLAENFEKQCVIIQAAGRPLERGISDEEVTIQKPGQTQETITIGSQMAHFKKLKEEIYAQLVVLWKEYEDIQTELMQFAISVLGEEHVEIANQQLSGEAGGQQKEDRTQPRSSSLNIREARDQHLEFEKGYENAFTSLVGMQDELNSLKAITLKENKAMLQSFRSHREKKVNELKGFLDSMGMI</sequence>
<dbReference type="Proteomes" id="UP001172386">
    <property type="component" value="Unassembled WGS sequence"/>
</dbReference>
<dbReference type="EMBL" id="JAPDRQ010000082">
    <property type="protein sequence ID" value="KAJ9656170.1"/>
    <property type="molecule type" value="Genomic_DNA"/>
</dbReference>
<reference evidence="1" key="1">
    <citation type="submission" date="2022-10" db="EMBL/GenBank/DDBJ databases">
        <title>Culturing micro-colonial fungi from biological soil crusts in the Mojave desert and describing Neophaeococcomyces mojavensis, and introducing the new genera and species Taxawa tesnikishii.</title>
        <authorList>
            <person name="Kurbessoian T."/>
            <person name="Stajich J.E."/>
        </authorList>
    </citation>
    <scope>NUCLEOTIDE SEQUENCE</scope>
    <source>
        <strain evidence="1">JES_112</strain>
    </source>
</reference>
<evidence type="ECO:0000313" key="1">
    <source>
        <dbReference type="EMBL" id="KAJ9656170.1"/>
    </source>
</evidence>
<name>A0ACC3A6K3_9EURO</name>
<gene>
    <name evidence="1" type="ORF">H2198_005132</name>
</gene>
<keyword evidence="2" id="KW-1185">Reference proteome</keyword>
<comment type="caution">
    <text evidence="1">The sequence shown here is derived from an EMBL/GenBank/DDBJ whole genome shotgun (WGS) entry which is preliminary data.</text>
</comment>
<accession>A0ACC3A6K3</accession>